<reference evidence="2" key="1">
    <citation type="submission" date="2011-12" db="EMBL/GenBank/DDBJ databases">
        <title>The Draft Genome of Lepisosteus oculatus.</title>
        <authorList>
            <consortium name="The Broad Institute Genome Assembly &amp; Analysis Group"/>
            <consortium name="Computational R&amp;D Group"/>
            <consortium name="and Sequencing Platform"/>
            <person name="Di Palma F."/>
            <person name="Alfoldi J."/>
            <person name="Johnson J."/>
            <person name="Berlin A."/>
            <person name="Gnerre S."/>
            <person name="Jaffe D."/>
            <person name="MacCallum I."/>
            <person name="Young S."/>
            <person name="Walker B.J."/>
            <person name="Lander E.S."/>
            <person name="Lindblad-Toh K."/>
        </authorList>
    </citation>
    <scope>NUCLEOTIDE SEQUENCE [LARGE SCALE GENOMIC DNA]</scope>
</reference>
<name>W5NN93_LEPOC</name>
<reference evidence="1" key="3">
    <citation type="submission" date="2025-09" db="UniProtKB">
        <authorList>
            <consortium name="Ensembl"/>
        </authorList>
    </citation>
    <scope>IDENTIFICATION</scope>
</reference>
<dbReference type="AlphaFoldDB" id="W5NN93"/>
<dbReference type="InterPro" id="IPR043128">
    <property type="entry name" value="Rev_trsase/Diguanyl_cyclase"/>
</dbReference>
<dbReference type="eggNOG" id="KOG0017">
    <property type="taxonomic scope" value="Eukaryota"/>
</dbReference>
<dbReference type="Ensembl" id="ENSLOCT00000022143.1">
    <property type="protein sequence ID" value="ENSLOCP00000022102.1"/>
    <property type="gene ID" value="ENSLOCG00000018001.1"/>
</dbReference>
<keyword evidence="2" id="KW-1185">Reference proteome</keyword>
<dbReference type="STRING" id="7918.ENSLOCP00000022102"/>
<accession>W5NN93</accession>
<dbReference type="InParanoid" id="W5NN93"/>
<dbReference type="PANTHER" id="PTHR33064">
    <property type="entry name" value="POL PROTEIN"/>
    <property type="match status" value="1"/>
</dbReference>
<reference evidence="1" key="2">
    <citation type="submission" date="2025-08" db="UniProtKB">
        <authorList>
            <consortium name="Ensembl"/>
        </authorList>
    </citation>
    <scope>IDENTIFICATION</scope>
</reference>
<dbReference type="OMA" id="PENIGEY"/>
<dbReference type="EMBL" id="AHAT01009057">
    <property type="status" value="NOT_ANNOTATED_CDS"/>
    <property type="molecule type" value="Genomic_DNA"/>
</dbReference>
<dbReference type="PANTHER" id="PTHR33064:SF37">
    <property type="entry name" value="RIBONUCLEASE H"/>
    <property type="match status" value="1"/>
</dbReference>
<dbReference type="Proteomes" id="UP000018468">
    <property type="component" value="Linkage group LG1"/>
</dbReference>
<dbReference type="InterPro" id="IPR043502">
    <property type="entry name" value="DNA/RNA_pol_sf"/>
</dbReference>
<dbReference type="FunFam" id="3.30.70.270:FF:000045">
    <property type="entry name" value="Transposon Tf2-7 polyprotein"/>
    <property type="match status" value="1"/>
</dbReference>
<dbReference type="InterPro" id="IPR051320">
    <property type="entry name" value="Viral_Replic_Matur_Polypro"/>
</dbReference>
<protein>
    <recommendedName>
        <fullName evidence="3">Reverse transcriptase/retrotransposon-derived protein RNase H-like domain-containing protein</fullName>
    </recommendedName>
</protein>
<evidence type="ECO:0000313" key="1">
    <source>
        <dbReference type="Ensembl" id="ENSLOCP00000022102.1"/>
    </source>
</evidence>
<proteinExistence type="predicted"/>
<organism evidence="1 2">
    <name type="scientific">Lepisosteus oculatus</name>
    <name type="common">Spotted gar</name>
    <dbReference type="NCBI Taxonomy" id="7918"/>
    <lineage>
        <taxon>Eukaryota</taxon>
        <taxon>Metazoa</taxon>
        <taxon>Chordata</taxon>
        <taxon>Craniata</taxon>
        <taxon>Vertebrata</taxon>
        <taxon>Euteleostomi</taxon>
        <taxon>Actinopterygii</taxon>
        <taxon>Neopterygii</taxon>
        <taxon>Holostei</taxon>
        <taxon>Semionotiformes</taxon>
        <taxon>Lepisosteidae</taxon>
        <taxon>Lepisosteus</taxon>
    </lineage>
</organism>
<dbReference type="Bgee" id="ENSLOCG00000018001">
    <property type="expression patterns" value="Expressed in zone of skin"/>
</dbReference>
<dbReference type="Gene3D" id="3.30.70.270">
    <property type="match status" value="1"/>
</dbReference>
<evidence type="ECO:0000313" key="2">
    <source>
        <dbReference type="Proteomes" id="UP000018468"/>
    </source>
</evidence>
<dbReference type="HOGENOM" id="CLU_000384_33_7_1"/>
<evidence type="ECO:0008006" key="3">
    <source>
        <dbReference type="Google" id="ProtNLM"/>
    </source>
</evidence>
<dbReference type="SUPFAM" id="SSF56672">
    <property type="entry name" value="DNA/RNA polymerases"/>
    <property type="match status" value="1"/>
</dbReference>
<dbReference type="GeneTree" id="ENSGT00960000188229"/>
<sequence length="131" mass="14754">TVPGPGQWCRTQVEYVGLLVGAQGTQPQSSRVQAIQNIKLPTNLSELCSFLGMWNYSRQFIEDYAEIARPLHRLLQKEVPFEWGPSQEQAVMELKRRLGSVLCLAYPDKNKVFYPEAGFSEHCLGAAPSQQ</sequence>